<proteinExistence type="inferred from homology"/>
<evidence type="ECO:0000313" key="4">
    <source>
        <dbReference type="Proteomes" id="UP001589867"/>
    </source>
</evidence>
<dbReference type="Pfam" id="PF13561">
    <property type="entry name" value="adh_short_C2"/>
    <property type="match status" value="1"/>
</dbReference>
<dbReference type="Proteomes" id="UP001589867">
    <property type="component" value="Unassembled WGS sequence"/>
</dbReference>
<comment type="similarity">
    <text evidence="1">Belongs to the short-chain dehydrogenases/reductases (SDR) family.</text>
</comment>
<gene>
    <name evidence="3" type="ORF">ACFFIA_08520</name>
</gene>
<evidence type="ECO:0000256" key="1">
    <source>
        <dbReference type="ARBA" id="ARBA00006484"/>
    </source>
</evidence>
<dbReference type="InterPro" id="IPR020904">
    <property type="entry name" value="Sc_DH/Rdtase_CS"/>
</dbReference>
<dbReference type="SMART" id="SM00822">
    <property type="entry name" value="PKS_KR"/>
    <property type="match status" value="1"/>
</dbReference>
<dbReference type="InterPro" id="IPR057326">
    <property type="entry name" value="KR_dom"/>
</dbReference>
<dbReference type="EMBL" id="JBHLUH010000009">
    <property type="protein sequence ID" value="MFC0527702.1"/>
    <property type="molecule type" value="Genomic_DNA"/>
</dbReference>
<dbReference type="PANTHER" id="PTHR42760">
    <property type="entry name" value="SHORT-CHAIN DEHYDROGENASES/REDUCTASES FAMILY MEMBER"/>
    <property type="match status" value="1"/>
</dbReference>
<keyword evidence="4" id="KW-1185">Reference proteome</keyword>
<dbReference type="Gene3D" id="3.40.50.720">
    <property type="entry name" value="NAD(P)-binding Rossmann-like Domain"/>
    <property type="match status" value="1"/>
</dbReference>
<sequence>MAGRFTGRVALVTGSGRGIGRATAIRLAAEGATVVVNDVNEAGIAETVATVEAAGGRAVPGPADITDSAAVDALVAAVVRDHGAVHILVNNAGGALPGARWTTVAETTDGDWDGFLALNLTAAFRCARAVLPSMLAAGRGHIVCVGSISGTNGQVNGAAYAAAKGGLSALVASIAKEYGAQGVSANAIVVGNAPFPNRPKERQDQLDSYVHLGRVGAYEEFAAAIAFLCGEDSSYLSGAMVPVDGGFHRSNLL</sequence>
<keyword evidence="3" id="KW-0560">Oxidoreductase</keyword>
<dbReference type="PROSITE" id="PS00061">
    <property type="entry name" value="ADH_SHORT"/>
    <property type="match status" value="1"/>
</dbReference>
<dbReference type="SUPFAM" id="SSF51735">
    <property type="entry name" value="NAD(P)-binding Rossmann-fold domains"/>
    <property type="match status" value="1"/>
</dbReference>
<dbReference type="RefSeq" id="WP_377248113.1">
    <property type="nucleotide sequence ID" value="NZ_JBHLUH010000009.1"/>
</dbReference>
<reference evidence="3 4" key="1">
    <citation type="submission" date="2024-09" db="EMBL/GenBank/DDBJ databases">
        <authorList>
            <person name="Sun Q."/>
            <person name="Mori K."/>
        </authorList>
    </citation>
    <scope>NUCLEOTIDE SEQUENCE [LARGE SCALE GENOMIC DNA]</scope>
    <source>
        <strain evidence="3 4">TBRC 3947</strain>
    </source>
</reference>
<name>A0ABV6LZH5_9ACTN</name>
<accession>A0ABV6LZH5</accession>
<evidence type="ECO:0000259" key="2">
    <source>
        <dbReference type="SMART" id="SM00822"/>
    </source>
</evidence>
<protein>
    <submittedName>
        <fullName evidence="3">SDR family NAD(P)-dependent oxidoreductase</fullName>
        <ecNumber evidence="3">1.1.1.-</ecNumber>
    </submittedName>
</protein>
<organism evidence="3 4">
    <name type="scientific">Phytohabitans kaempferiae</name>
    <dbReference type="NCBI Taxonomy" id="1620943"/>
    <lineage>
        <taxon>Bacteria</taxon>
        <taxon>Bacillati</taxon>
        <taxon>Actinomycetota</taxon>
        <taxon>Actinomycetes</taxon>
        <taxon>Micromonosporales</taxon>
        <taxon>Micromonosporaceae</taxon>
    </lineage>
</organism>
<dbReference type="PRINTS" id="PR00081">
    <property type="entry name" value="GDHRDH"/>
</dbReference>
<evidence type="ECO:0000313" key="3">
    <source>
        <dbReference type="EMBL" id="MFC0527702.1"/>
    </source>
</evidence>
<dbReference type="InterPro" id="IPR036291">
    <property type="entry name" value="NAD(P)-bd_dom_sf"/>
</dbReference>
<dbReference type="PANTHER" id="PTHR42760:SF40">
    <property type="entry name" value="3-OXOACYL-[ACYL-CARRIER-PROTEIN] REDUCTASE, CHLOROPLASTIC"/>
    <property type="match status" value="1"/>
</dbReference>
<dbReference type="PRINTS" id="PR00080">
    <property type="entry name" value="SDRFAMILY"/>
</dbReference>
<comment type="caution">
    <text evidence="3">The sequence shown here is derived from an EMBL/GenBank/DDBJ whole genome shotgun (WGS) entry which is preliminary data.</text>
</comment>
<dbReference type="InterPro" id="IPR002347">
    <property type="entry name" value="SDR_fam"/>
</dbReference>
<dbReference type="EC" id="1.1.1.-" evidence="3"/>
<dbReference type="GO" id="GO:0016491">
    <property type="term" value="F:oxidoreductase activity"/>
    <property type="evidence" value="ECO:0007669"/>
    <property type="project" value="UniProtKB-KW"/>
</dbReference>
<feature type="domain" description="Ketoreductase" evidence="2">
    <location>
        <begin position="8"/>
        <end position="202"/>
    </location>
</feature>